<dbReference type="InterPro" id="IPR018114">
    <property type="entry name" value="TRYPSIN_HIS"/>
</dbReference>
<organism evidence="9 10">
    <name type="scientific">Culex pipiens pipiens</name>
    <name type="common">Northern house mosquito</name>
    <dbReference type="NCBI Taxonomy" id="38569"/>
    <lineage>
        <taxon>Eukaryota</taxon>
        <taxon>Metazoa</taxon>
        <taxon>Ecdysozoa</taxon>
        <taxon>Arthropoda</taxon>
        <taxon>Hexapoda</taxon>
        <taxon>Insecta</taxon>
        <taxon>Pterygota</taxon>
        <taxon>Neoptera</taxon>
        <taxon>Endopterygota</taxon>
        <taxon>Diptera</taxon>
        <taxon>Nematocera</taxon>
        <taxon>Culicoidea</taxon>
        <taxon>Culicidae</taxon>
        <taxon>Culicinae</taxon>
        <taxon>Culicini</taxon>
        <taxon>Culex</taxon>
        <taxon>Culex</taxon>
    </lineage>
</organism>
<dbReference type="EMBL" id="JBEHCU010007348">
    <property type="protein sequence ID" value="KAL1395007.1"/>
    <property type="molecule type" value="Genomic_DNA"/>
</dbReference>
<dbReference type="PRINTS" id="PR00722">
    <property type="entry name" value="CHYMOTRYPSIN"/>
</dbReference>
<keyword evidence="4" id="KW-1015">Disulfide bond</keyword>
<dbReference type="Gene3D" id="2.40.10.10">
    <property type="entry name" value="Trypsin-like serine proteases"/>
    <property type="match status" value="2"/>
</dbReference>
<dbReference type="InterPro" id="IPR033116">
    <property type="entry name" value="TRYPSIN_SER"/>
</dbReference>
<dbReference type="Proteomes" id="UP001562425">
    <property type="component" value="Unassembled WGS sequence"/>
</dbReference>
<dbReference type="PROSITE" id="PS00134">
    <property type="entry name" value="TRYPSIN_HIS"/>
    <property type="match status" value="1"/>
</dbReference>
<keyword evidence="1 6" id="KW-0645">Protease</keyword>
<comment type="caution">
    <text evidence="9">The sequence shown here is derived from an EMBL/GenBank/DDBJ whole genome shotgun (WGS) entry which is preliminary data.</text>
</comment>
<dbReference type="PANTHER" id="PTHR24252:SF7">
    <property type="entry name" value="HYALIN"/>
    <property type="match status" value="1"/>
</dbReference>
<dbReference type="InterPro" id="IPR001254">
    <property type="entry name" value="Trypsin_dom"/>
</dbReference>
<accession>A0ABD1D5T8</accession>
<reference evidence="9 10" key="1">
    <citation type="submission" date="2024-05" db="EMBL/GenBank/DDBJ databases">
        <title>Culex pipiens pipiens assembly and annotation.</title>
        <authorList>
            <person name="Alout H."/>
            <person name="Durand T."/>
        </authorList>
    </citation>
    <scope>NUCLEOTIDE SEQUENCE [LARGE SCALE GENOMIC DNA]</scope>
    <source>
        <strain evidence="9">HA-2024</strain>
        <tissue evidence="9">Whole body</tissue>
    </source>
</reference>
<dbReference type="InterPro" id="IPR043504">
    <property type="entry name" value="Peptidase_S1_PA_chymotrypsin"/>
</dbReference>
<dbReference type="SMART" id="SM00020">
    <property type="entry name" value="Tryp_SPc"/>
    <property type="match status" value="1"/>
</dbReference>
<dbReference type="PANTHER" id="PTHR24252">
    <property type="entry name" value="ACROSIN-RELATED"/>
    <property type="match status" value="1"/>
</dbReference>
<comment type="similarity">
    <text evidence="5">Belongs to the peptidase S1 family. CLIP subfamily.</text>
</comment>
<keyword evidence="2 6" id="KW-0378">Hydrolase</keyword>
<evidence type="ECO:0000256" key="6">
    <source>
        <dbReference type="RuleBase" id="RU363034"/>
    </source>
</evidence>
<dbReference type="AlphaFoldDB" id="A0ABD1D5T8"/>
<dbReference type="CDD" id="cd00190">
    <property type="entry name" value="Tryp_SPc"/>
    <property type="match status" value="1"/>
</dbReference>
<dbReference type="PROSITE" id="PS50240">
    <property type="entry name" value="TRYPSIN_DOM"/>
    <property type="match status" value="1"/>
</dbReference>
<evidence type="ECO:0000313" key="10">
    <source>
        <dbReference type="Proteomes" id="UP001562425"/>
    </source>
</evidence>
<feature type="chain" id="PRO_5044743536" description="Peptidase S1 domain-containing protein" evidence="7">
    <location>
        <begin position="19"/>
        <end position="351"/>
    </location>
</feature>
<evidence type="ECO:0000256" key="5">
    <source>
        <dbReference type="ARBA" id="ARBA00024195"/>
    </source>
</evidence>
<evidence type="ECO:0000256" key="2">
    <source>
        <dbReference type="ARBA" id="ARBA00022801"/>
    </source>
</evidence>
<evidence type="ECO:0000313" key="9">
    <source>
        <dbReference type="EMBL" id="KAL1395007.1"/>
    </source>
</evidence>
<evidence type="ECO:0000259" key="8">
    <source>
        <dbReference type="PROSITE" id="PS50240"/>
    </source>
</evidence>
<evidence type="ECO:0000256" key="1">
    <source>
        <dbReference type="ARBA" id="ARBA00022670"/>
    </source>
</evidence>
<name>A0ABD1D5T8_CULPP</name>
<dbReference type="FunFam" id="2.40.10.10:FF:000034">
    <property type="entry name" value="Eupolytin"/>
    <property type="match status" value="1"/>
</dbReference>
<evidence type="ECO:0000256" key="3">
    <source>
        <dbReference type="ARBA" id="ARBA00022825"/>
    </source>
</evidence>
<dbReference type="Pfam" id="PF00089">
    <property type="entry name" value="Trypsin"/>
    <property type="match status" value="2"/>
</dbReference>
<gene>
    <name evidence="9" type="ORF">pipiens_011556</name>
</gene>
<dbReference type="GO" id="GO:0006508">
    <property type="term" value="P:proteolysis"/>
    <property type="evidence" value="ECO:0007669"/>
    <property type="project" value="UniProtKB-KW"/>
</dbReference>
<evidence type="ECO:0000256" key="4">
    <source>
        <dbReference type="ARBA" id="ARBA00023157"/>
    </source>
</evidence>
<evidence type="ECO:0000256" key="7">
    <source>
        <dbReference type="SAM" id="SignalP"/>
    </source>
</evidence>
<dbReference type="PROSITE" id="PS00135">
    <property type="entry name" value="TRYPSIN_SER"/>
    <property type="match status" value="1"/>
</dbReference>
<dbReference type="GO" id="GO:0008236">
    <property type="term" value="F:serine-type peptidase activity"/>
    <property type="evidence" value="ECO:0007669"/>
    <property type="project" value="UniProtKB-KW"/>
</dbReference>
<dbReference type="InterPro" id="IPR001314">
    <property type="entry name" value="Peptidase_S1A"/>
</dbReference>
<sequence>MILLLMSIMFATVSTVQSQTLKPTNFINGQPAADKQFPHQVFFAIRKGDSYYLCGGSLISNQWIVTAAHCFINADVYLAIMGTNTPLPILDDSRVMMVGSEFYIHEKSVYSGSPRIIGGSDAAPGQFPYQAMLIIQMGKERSLCGGSLLCDEWVLTAGHCVEDAQSILVTLGAVEFREPAGGDGRVVQNSTEFIRHEDYDPGTASNDVALVKLPQKVEFNDRIQPVALPTGHDDYNRRMAIASGWGKTKDRGGIADRLQYVSLKVITNNECSLLYPGTVQPTTLCTHNEERKSTCNGDSGGPLVLEDDHTLIGATSFGHIIGCEKRLPVAFARITEYVEWIRNKTGMPEPQ</sequence>
<feature type="signal peptide" evidence="7">
    <location>
        <begin position="1"/>
        <end position="18"/>
    </location>
</feature>
<protein>
    <recommendedName>
        <fullName evidence="8">Peptidase S1 domain-containing protein</fullName>
    </recommendedName>
</protein>
<dbReference type="InterPro" id="IPR009003">
    <property type="entry name" value="Peptidase_S1_PA"/>
</dbReference>
<feature type="domain" description="Peptidase S1" evidence="8">
    <location>
        <begin position="116"/>
        <end position="346"/>
    </location>
</feature>
<proteinExistence type="inferred from homology"/>
<keyword evidence="7" id="KW-0732">Signal</keyword>
<keyword evidence="10" id="KW-1185">Reference proteome</keyword>
<dbReference type="SUPFAM" id="SSF50494">
    <property type="entry name" value="Trypsin-like serine proteases"/>
    <property type="match status" value="2"/>
</dbReference>
<keyword evidence="3 6" id="KW-0720">Serine protease</keyword>